<evidence type="ECO:0000313" key="2">
    <source>
        <dbReference type="Proteomes" id="UP000800036"/>
    </source>
</evidence>
<protein>
    <submittedName>
        <fullName evidence="1">Uncharacterized protein</fullName>
    </submittedName>
</protein>
<keyword evidence="2" id="KW-1185">Reference proteome</keyword>
<accession>A0A6A5URJ2</accession>
<dbReference type="AlphaFoldDB" id="A0A6A5URJ2"/>
<proteinExistence type="predicted"/>
<reference evidence="1" key="1">
    <citation type="journal article" date="2020" name="Stud. Mycol.">
        <title>101 Dothideomycetes genomes: a test case for predicting lifestyles and emergence of pathogens.</title>
        <authorList>
            <person name="Haridas S."/>
            <person name="Albert R."/>
            <person name="Binder M."/>
            <person name="Bloem J."/>
            <person name="Labutti K."/>
            <person name="Salamov A."/>
            <person name="Andreopoulos B."/>
            <person name="Baker S."/>
            <person name="Barry K."/>
            <person name="Bills G."/>
            <person name="Bluhm B."/>
            <person name="Cannon C."/>
            <person name="Castanera R."/>
            <person name="Culley D."/>
            <person name="Daum C."/>
            <person name="Ezra D."/>
            <person name="Gonzalez J."/>
            <person name="Henrissat B."/>
            <person name="Kuo A."/>
            <person name="Liang C."/>
            <person name="Lipzen A."/>
            <person name="Lutzoni F."/>
            <person name="Magnuson J."/>
            <person name="Mondo S."/>
            <person name="Nolan M."/>
            <person name="Ohm R."/>
            <person name="Pangilinan J."/>
            <person name="Park H.-J."/>
            <person name="Ramirez L."/>
            <person name="Alfaro M."/>
            <person name="Sun H."/>
            <person name="Tritt A."/>
            <person name="Yoshinaga Y."/>
            <person name="Zwiers L.-H."/>
            <person name="Turgeon B."/>
            <person name="Goodwin S."/>
            <person name="Spatafora J."/>
            <person name="Crous P."/>
            <person name="Grigoriev I."/>
        </authorList>
    </citation>
    <scope>NUCLEOTIDE SEQUENCE</scope>
    <source>
        <strain evidence="1">CBS 107.79</strain>
    </source>
</reference>
<dbReference type="EMBL" id="ML976730">
    <property type="protein sequence ID" value="KAF1967571.1"/>
    <property type="molecule type" value="Genomic_DNA"/>
</dbReference>
<organism evidence="1 2">
    <name type="scientific">Bimuria novae-zelandiae CBS 107.79</name>
    <dbReference type="NCBI Taxonomy" id="1447943"/>
    <lineage>
        <taxon>Eukaryota</taxon>
        <taxon>Fungi</taxon>
        <taxon>Dikarya</taxon>
        <taxon>Ascomycota</taxon>
        <taxon>Pezizomycotina</taxon>
        <taxon>Dothideomycetes</taxon>
        <taxon>Pleosporomycetidae</taxon>
        <taxon>Pleosporales</taxon>
        <taxon>Massarineae</taxon>
        <taxon>Didymosphaeriaceae</taxon>
        <taxon>Bimuria</taxon>
    </lineage>
</organism>
<name>A0A6A5URJ2_9PLEO</name>
<dbReference type="Proteomes" id="UP000800036">
    <property type="component" value="Unassembled WGS sequence"/>
</dbReference>
<gene>
    <name evidence="1" type="ORF">BU23DRAFT_602761</name>
</gene>
<sequence length="221" mass="25044">MSAPSLENTKSPEPWPQPEVIPGPTFHSCEFCKEFEIKFDLSDGDIKKIVRSFIQDERERKNCATIVRTWITDAPSLEARTILGFTLVDARKFHYVHNLQAAISQVNISVDDFSSAEWNHVQSPLTRHTLNVPADSPLAGVITERPMNFQIWSDRAQEQVKQWMKTCFGTHEACRLNQKAFSPSCFLIETLPSQSEPSGITLHLTEDVKQSAAYAALSYCW</sequence>
<evidence type="ECO:0000313" key="1">
    <source>
        <dbReference type="EMBL" id="KAF1967571.1"/>
    </source>
</evidence>